<dbReference type="InterPro" id="IPR027915">
    <property type="entry name" value="DUF4452"/>
</dbReference>
<feature type="region of interest" description="Disordered" evidence="1">
    <location>
        <begin position="91"/>
        <end position="121"/>
    </location>
</feature>
<reference evidence="2 3" key="1">
    <citation type="submission" date="2015-06" db="EMBL/GenBank/DDBJ databases">
        <title>Draft genome of the ant-associated black yeast Phialophora attae CBS 131958.</title>
        <authorList>
            <person name="Moreno L.F."/>
            <person name="Stielow B.J."/>
            <person name="de Hoog S."/>
            <person name="Vicente V.A."/>
            <person name="Weiss V.A."/>
            <person name="de Vries M."/>
            <person name="Cruz L.M."/>
            <person name="Souza E.M."/>
        </authorList>
    </citation>
    <scope>NUCLEOTIDE SEQUENCE [LARGE SCALE GENOMIC DNA]</scope>
    <source>
        <strain evidence="2 3">CBS 131958</strain>
    </source>
</reference>
<proteinExistence type="predicted"/>
<keyword evidence="3" id="KW-1185">Reference proteome</keyword>
<protein>
    <submittedName>
        <fullName evidence="2">Uncharacterized protein</fullName>
    </submittedName>
</protein>
<feature type="region of interest" description="Disordered" evidence="1">
    <location>
        <begin position="19"/>
        <end position="54"/>
    </location>
</feature>
<accession>A0A0N1H8B6</accession>
<gene>
    <name evidence="2" type="ORF">AB675_1068</name>
</gene>
<dbReference type="Pfam" id="PF14618">
    <property type="entry name" value="DUF4452"/>
    <property type="match status" value="1"/>
</dbReference>
<dbReference type="GeneID" id="28731346"/>
<name>A0A0N1H8B6_9EURO</name>
<dbReference type="EMBL" id="LFJN01000020">
    <property type="protein sequence ID" value="KPI38117.1"/>
    <property type="molecule type" value="Genomic_DNA"/>
</dbReference>
<dbReference type="RefSeq" id="XP_017998080.1">
    <property type="nucleotide sequence ID" value="XM_018139477.1"/>
</dbReference>
<organism evidence="2 3">
    <name type="scientific">Cyphellophora attinorum</name>
    <dbReference type="NCBI Taxonomy" id="1664694"/>
    <lineage>
        <taxon>Eukaryota</taxon>
        <taxon>Fungi</taxon>
        <taxon>Dikarya</taxon>
        <taxon>Ascomycota</taxon>
        <taxon>Pezizomycotina</taxon>
        <taxon>Eurotiomycetes</taxon>
        <taxon>Chaetothyriomycetidae</taxon>
        <taxon>Chaetothyriales</taxon>
        <taxon>Cyphellophoraceae</taxon>
        <taxon>Cyphellophora</taxon>
    </lineage>
</organism>
<sequence>MSTNFYGHQQPHYYSQNMSHIPHQHNHHGRSRRAPRLPAAARHHRQQKPQKEVVVPENPSLAAFRMRFEAGRSFDLDDDLEFCPNLLTFDEKQSVSSGSDRSSLSSGSPESSPLQQQIQPDHLSLSATSSAFISPSVNNNSLKVHQPSAIRSGTRAIPIVNPSTGIRIASPPNSISPGLMQTLASVGWGPQ</sequence>
<dbReference type="PANTHER" id="PTHR39615">
    <property type="entry name" value="YALI0E17897P"/>
    <property type="match status" value="1"/>
</dbReference>
<dbReference type="AlphaFoldDB" id="A0A0N1H8B6"/>
<dbReference type="Proteomes" id="UP000038010">
    <property type="component" value="Unassembled WGS sequence"/>
</dbReference>
<evidence type="ECO:0000256" key="1">
    <source>
        <dbReference type="SAM" id="MobiDB-lite"/>
    </source>
</evidence>
<dbReference type="OrthoDB" id="5408025at2759"/>
<evidence type="ECO:0000313" key="3">
    <source>
        <dbReference type="Proteomes" id="UP000038010"/>
    </source>
</evidence>
<feature type="compositionally biased region" description="Basic residues" evidence="1">
    <location>
        <begin position="22"/>
        <end position="48"/>
    </location>
</feature>
<comment type="caution">
    <text evidence="2">The sequence shown here is derived from an EMBL/GenBank/DDBJ whole genome shotgun (WGS) entry which is preliminary data.</text>
</comment>
<dbReference type="PANTHER" id="PTHR39615:SF1">
    <property type="entry name" value="YALI0E17897P"/>
    <property type="match status" value="1"/>
</dbReference>
<evidence type="ECO:0000313" key="2">
    <source>
        <dbReference type="EMBL" id="KPI38117.1"/>
    </source>
</evidence>
<dbReference type="VEuPathDB" id="FungiDB:AB675_1068"/>
<feature type="compositionally biased region" description="Low complexity" evidence="1">
    <location>
        <begin position="94"/>
        <end position="112"/>
    </location>
</feature>